<dbReference type="Pfam" id="PF00407">
    <property type="entry name" value="Bet_v_1"/>
    <property type="match status" value="1"/>
</dbReference>
<dbReference type="InterPro" id="IPR000916">
    <property type="entry name" value="Bet_v_I/MLP"/>
</dbReference>
<dbReference type="Gene3D" id="3.30.530.20">
    <property type="match status" value="1"/>
</dbReference>
<dbReference type="AlphaFoldDB" id="A0AAU9N3D0"/>
<protein>
    <recommendedName>
        <fullName evidence="1">Bet v I/Major latex protein domain-containing protein</fullName>
    </recommendedName>
</protein>
<dbReference type="GO" id="GO:0006952">
    <property type="term" value="P:defense response"/>
    <property type="evidence" value="ECO:0007669"/>
    <property type="project" value="InterPro"/>
</dbReference>
<sequence>MGLSGKKVAQVDIKCNADVFLGLLRYRPNNLSKIAPDHILGCQLVEGEWGTIGSIVIWNYKIDGKLLSSKQVLEAADEKNKSITYTPLEGDAMLQIYKSLKAHIHFSENGENNFVTWTLEYEKINEDVPDPDALIDLAYKVTKVVELHLLKYSDIFCVLLLMQEYPASPLESCLLLLYIVPRLPYAPPFSINPTLDCHHRSILPSCQPFVSCTTSVGWFTSRPLFFSRLRSHINLQEFGFFLLKHRWWPRI</sequence>
<accession>A0AAU9N3D0</accession>
<organism evidence="2 3">
    <name type="scientific">Lactuca virosa</name>
    <dbReference type="NCBI Taxonomy" id="75947"/>
    <lineage>
        <taxon>Eukaryota</taxon>
        <taxon>Viridiplantae</taxon>
        <taxon>Streptophyta</taxon>
        <taxon>Embryophyta</taxon>
        <taxon>Tracheophyta</taxon>
        <taxon>Spermatophyta</taxon>
        <taxon>Magnoliopsida</taxon>
        <taxon>eudicotyledons</taxon>
        <taxon>Gunneridae</taxon>
        <taxon>Pentapetalae</taxon>
        <taxon>asterids</taxon>
        <taxon>campanulids</taxon>
        <taxon>Asterales</taxon>
        <taxon>Asteraceae</taxon>
        <taxon>Cichorioideae</taxon>
        <taxon>Cichorieae</taxon>
        <taxon>Lactucinae</taxon>
        <taxon>Lactuca</taxon>
    </lineage>
</organism>
<dbReference type="PANTHER" id="PTHR31907">
    <property type="entry name" value="MLP-LIKE PROTEIN 423"/>
    <property type="match status" value="1"/>
</dbReference>
<reference evidence="2 3" key="1">
    <citation type="submission" date="2022-01" db="EMBL/GenBank/DDBJ databases">
        <authorList>
            <person name="Xiong W."/>
            <person name="Schranz E."/>
        </authorList>
    </citation>
    <scope>NUCLEOTIDE SEQUENCE [LARGE SCALE GENOMIC DNA]</scope>
</reference>
<dbReference type="EMBL" id="CAKMRJ010003334">
    <property type="protein sequence ID" value="CAH1431448.1"/>
    <property type="molecule type" value="Genomic_DNA"/>
</dbReference>
<dbReference type="SMART" id="SM01037">
    <property type="entry name" value="Bet_v_1"/>
    <property type="match status" value="1"/>
</dbReference>
<evidence type="ECO:0000259" key="1">
    <source>
        <dbReference type="SMART" id="SM01037"/>
    </source>
</evidence>
<evidence type="ECO:0000313" key="2">
    <source>
        <dbReference type="EMBL" id="CAH1431448.1"/>
    </source>
</evidence>
<dbReference type="Proteomes" id="UP001157418">
    <property type="component" value="Unassembled WGS sequence"/>
</dbReference>
<dbReference type="InterPro" id="IPR051761">
    <property type="entry name" value="MLP-like_ligand-binding"/>
</dbReference>
<dbReference type="InterPro" id="IPR023393">
    <property type="entry name" value="START-like_dom_sf"/>
</dbReference>
<feature type="domain" description="Bet v I/Major latex protein" evidence="1">
    <location>
        <begin position="2"/>
        <end position="152"/>
    </location>
</feature>
<name>A0AAU9N3D0_9ASTR</name>
<gene>
    <name evidence="2" type="ORF">LVIROSA_LOCUS18163</name>
</gene>
<dbReference type="SUPFAM" id="SSF55961">
    <property type="entry name" value="Bet v1-like"/>
    <property type="match status" value="1"/>
</dbReference>
<comment type="caution">
    <text evidence="2">The sequence shown here is derived from an EMBL/GenBank/DDBJ whole genome shotgun (WGS) entry which is preliminary data.</text>
</comment>
<evidence type="ECO:0000313" key="3">
    <source>
        <dbReference type="Proteomes" id="UP001157418"/>
    </source>
</evidence>
<keyword evidence="3" id="KW-1185">Reference proteome</keyword>
<dbReference type="CDD" id="cd07816">
    <property type="entry name" value="Bet_v1-like"/>
    <property type="match status" value="1"/>
</dbReference>
<proteinExistence type="predicted"/>